<dbReference type="SUPFAM" id="SSF52518">
    <property type="entry name" value="Thiamin diphosphate-binding fold (THDP-binding)"/>
    <property type="match status" value="1"/>
</dbReference>
<dbReference type="Pfam" id="PF01855">
    <property type="entry name" value="POR_N"/>
    <property type="match status" value="1"/>
</dbReference>
<comment type="caution">
    <text evidence="4">The sequence shown here is derived from an EMBL/GenBank/DDBJ whole genome shotgun (WGS) entry which is preliminary data.</text>
</comment>
<name>A0ABP9WTL9_9CHLR</name>
<gene>
    <name evidence="4" type="primary">korA</name>
    <name evidence="4" type="ORF">Hgul01_00221</name>
</gene>
<feature type="domain" description="Pyruvate/ketoisovalerate oxidoreductase catalytic" evidence="2">
    <location>
        <begin position="34"/>
        <end position="197"/>
    </location>
</feature>
<dbReference type="Proteomes" id="UP001428290">
    <property type="component" value="Unassembled WGS sequence"/>
</dbReference>
<evidence type="ECO:0000313" key="5">
    <source>
        <dbReference type="Proteomes" id="UP001428290"/>
    </source>
</evidence>
<keyword evidence="1" id="KW-0560">Oxidoreductase</keyword>
<protein>
    <submittedName>
        <fullName evidence="4">2-oxoglutarate oxidoreductase subunit KorA</fullName>
    </submittedName>
</protein>
<dbReference type="Gene3D" id="3.40.50.920">
    <property type="match status" value="1"/>
</dbReference>
<dbReference type="Gene3D" id="3.40.50.970">
    <property type="match status" value="1"/>
</dbReference>
<dbReference type="InterPro" id="IPR009014">
    <property type="entry name" value="Transketo_C/PFOR_II"/>
</dbReference>
<dbReference type="InterPro" id="IPR029061">
    <property type="entry name" value="THDP-binding"/>
</dbReference>
<proteinExistence type="predicted"/>
<evidence type="ECO:0000313" key="4">
    <source>
        <dbReference type="EMBL" id="GAA5526449.1"/>
    </source>
</evidence>
<dbReference type="InterPro" id="IPR050722">
    <property type="entry name" value="Pyruvate:ferred/Flavod_OxRd"/>
</dbReference>
<dbReference type="InterPro" id="IPR019752">
    <property type="entry name" value="Pyrv/ketoisovalerate_OxRed_cat"/>
</dbReference>
<dbReference type="NCBIfam" id="TIGR03710">
    <property type="entry name" value="OAFO_sf"/>
    <property type="match status" value="1"/>
</dbReference>
<dbReference type="InterPro" id="IPR022367">
    <property type="entry name" value="2-oxoacid/accept_OxRdtase_asu"/>
</dbReference>
<evidence type="ECO:0000259" key="3">
    <source>
        <dbReference type="Pfam" id="PF01855"/>
    </source>
</evidence>
<reference evidence="4 5" key="1">
    <citation type="submission" date="2024-02" db="EMBL/GenBank/DDBJ databases">
        <title>Herpetosiphon gulosus NBRC 112829.</title>
        <authorList>
            <person name="Ichikawa N."/>
            <person name="Katano-Makiyama Y."/>
            <person name="Hidaka K."/>
        </authorList>
    </citation>
    <scope>NUCLEOTIDE SEQUENCE [LARGE SCALE GENOMIC DNA]</scope>
    <source>
        <strain evidence="4 5">NBRC 112829</strain>
    </source>
</reference>
<dbReference type="EMBL" id="BAABRU010000001">
    <property type="protein sequence ID" value="GAA5526449.1"/>
    <property type="molecule type" value="Genomic_DNA"/>
</dbReference>
<dbReference type="CDD" id="cd07034">
    <property type="entry name" value="TPP_PYR_PFOR_IOR-alpha_like"/>
    <property type="match status" value="1"/>
</dbReference>
<organism evidence="4 5">
    <name type="scientific">Herpetosiphon gulosus</name>
    <dbReference type="NCBI Taxonomy" id="1973496"/>
    <lineage>
        <taxon>Bacteria</taxon>
        <taxon>Bacillati</taxon>
        <taxon>Chloroflexota</taxon>
        <taxon>Chloroflexia</taxon>
        <taxon>Herpetosiphonales</taxon>
        <taxon>Herpetosiphonaceae</taxon>
        <taxon>Herpetosiphon</taxon>
    </lineage>
</organism>
<evidence type="ECO:0000256" key="1">
    <source>
        <dbReference type="ARBA" id="ARBA00023002"/>
    </source>
</evidence>
<keyword evidence="5" id="KW-1185">Reference proteome</keyword>
<dbReference type="Gene3D" id="3.40.920.10">
    <property type="entry name" value="Pyruvate-ferredoxin oxidoreductase, PFOR, domain III"/>
    <property type="match status" value="1"/>
</dbReference>
<dbReference type="InterPro" id="IPR002880">
    <property type="entry name" value="Pyrv_Fd/Flavodoxin_OxRdtase_N"/>
</dbReference>
<evidence type="ECO:0000259" key="2">
    <source>
        <dbReference type="Pfam" id="PF01558"/>
    </source>
</evidence>
<dbReference type="SUPFAM" id="SSF52922">
    <property type="entry name" value="TK C-terminal domain-like"/>
    <property type="match status" value="1"/>
</dbReference>
<dbReference type="PANTHER" id="PTHR32154:SF29">
    <property type="entry name" value="BLR6743 PROTEIN"/>
    <property type="match status" value="1"/>
</dbReference>
<dbReference type="RefSeq" id="WP_345720093.1">
    <property type="nucleotide sequence ID" value="NZ_BAABRU010000001.1"/>
</dbReference>
<dbReference type="PANTHER" id="PTHR32154">
    <property type="entry name" value="PYRUVATE-FLAVODOXIN OXIDOREDUCTASE-RELATED"/>
    <property type="match status" value="1"/>
</dbReference>
<dbReference type="InterPro" id="IPR002869">
    <property type="entry name" value="Pyrv_flavodox_OxRed_cen"/>
</dbReference>
<accession>A0ABP9WTL9</accession>
<feature type="domain" description="Pyruvate flavodoxin/ferredoxin oxidoreductase pyrimidine binding" evidence="3">
    <location>
        <begin position="237"/>
        <end position="397"/>
    </location>
</feature>
<sequence length="611" mass="67122">MAVVDYQTEQQPAEIAREDVNINDFAIIVATPNGSGSQTANNTILRACFNMGIPVTGKNLFPSNIKGLPTWYSIRLSKDGYQARRHKRDVLVAMNPASFGDDLQSLEPGGICLYPDDSRQELSRSDVTYFPMPVKELVKNSGVDASLRDYIANMVYVGVLAHLIGIEVAEIESALNKHFKGKQKAIASNMNVVNAAVAWAAANISTPSPFRVERMDKTKGMIMLDGNTSGALGSVFGGVSFVAWYPITPSTSLVDALNDYLPELRMDKETNKPTYAVVQAEDELAAIGMIIGAGWAGARSMTATSGPGISLMAEFTGLAYFTEVPCVVWDVMRMGPSTGMPTRTGQGDLLSAYFLSHGDTQHVCLLPSSVKECFEFGWRSFDLAERLQTIVFVLSDLDLGMNQWMSEPFEYPTEPMDRGKVLDAEALTAVGDWGRYRDVDGDGIPYRTLPGTNHPKAAFFTRGSGHNQDAKYTERSDEWVANMDRLARKFETARTIVPAPITVNEENATIGILSYGSNDPAIIEALDRLRELNINAAYQRVRALPFTKEVGEFVAKYERIYVVDNNYNGQMAQLLRMEYPELAGRIIAVASCDGLPLTARWVTESVQKGEA</sequence>
<dbReference type="Pfam" id="PF01558">
    <property type="entry name" value="POR"/>
    <property type="match status" value="1"/>
</dbReference>
<dbReference type="SUPFAM" id="SSF53323">
    <property type="entry name" value="Pyruvate-ferredoxin oxidoreductase, PFOR, domain III"/>
    <property type="match status" value="1"/>
</dbReference>